<accession>A0ABS5S1H6</accession>
<dbReference type="EMBL" id="JAHCTB010000001">
    <property type="protein sequence ID" value="MBT0607055.1"/>
    <property type="molecule type" value="Genomic_DNA"/>
</dbReference>
<keyword evidence="2" id="KW-1185">Reference proteome</keyword>
<reference evidence="1 2" key="1">
    <citation type="submission" date="2021-05" db="EMBL/GenBank/DDBJ databases">
        <title>Aequorivita echinoideorum JCM 30378 genome.</title>
        <authorList>
            <person name="Zhang H."/>
            <person name="Li C."/>
        </authorList>
    </citation>
    <scope>NUCLEOTIDE SEQUENCE [LARGE SCALE GENOMIC DNA]</scope>
    <source>
        <strain evidence="1 2">JCM30378</strain>
    </source>
</reference>
<proteinExistence type="predicted"/>
<organism evidence="1 2">
    <name type="scientific">Aequorivita echinoideorum</name>
    <dbReference type="NCBI Taxonomy" id="1549647"/>
    <lineage>
        <taxon>Bacteria</taxon>
        <taxon>Pseudomonadati</taxon>
        <taxon>Bacteroidota</taxon>
        <taxon>Flavobacteriia</taxon>
        <taxon>Flavobacteriales</taxon>
        <taxon>Flavobacteriaceae</taxon>
        <taxon>Aequorivita</taxon>
    </lineage>
</organism>
<dbReference type="InterPro" id="IPR047690">
    <property type="entry name" value="IPExxxVDY_fam"/>
</dbReference>
<evidence type="ECO:0000313" key="1">
    <source>
        <dbReference type="EMBL" id="MBT0607055.1"/>
    </source>
</evidence>
<evidence type="ECO:0000313" key="2">
    <source>
        <dbReference type="Proteomes" id="UP001297092"/>
    </source>
</evidence>
<protein>
    <submittedName>
        <fullName evidence="1">IPExxxVDY family protein</fullName>
    </submittedName>
</protein>
<name>A0ABS5S1H6_9FLAO</name>
<gene>
    <name evidence="1" type="ORF">KIV10_02560</name>
</gene>
<dbReference type="Proteomes" id="UP001297092">
    <property type="component" value="Unassembled WGS sequence"/>
</dbReference>
<comment type="caution">
    <text evidence="1">The sequence shown here is derived from an EMBL/GenBank/DDBJ whole genome shotgun (WGS) entry which is preliminary data.</text>
</comment>
<sequence>MAQKLILEEDIDEDFNLIAIHCSEEAYKVAYLLNQNLKMRFKRKSKDLDFSDKGLLITFPLFEFDDTFKYTYFYLLANKCKSVEAALHSSGGLFSELVSEKSTTHYLLSELPKVDYFLKIYTDSHSIPLRKMISEINEIKQVISAYAVDITTIKSKNNLIFD</sequence>
<dbReference type="RefSeq" id="WP_214111916.1">
    <property type="nucleotide sequence ID" value="NZ_JAHCTB010000001.1"/>
</dbReference>
<dbReference type="NCBIfam" id="NF033205">
    <property type="entry name" value="IPExxxVDY"/>
    <property type="match status" value="1"/>
</dbReference>